<dbReference type="InterPro" id="IPR016195">
    <property type="entry name" value="Pol/histidinol_Pase-like"/>
</dbReference>
<keyword evidence="2" id="KW-1185">Reference proteome</keyword>
<proteinExistence type="predicted"/>
<protein>
    <submittedName>
        <fullName evidence="1">Putative metal-dependent phosphoesterases (PHP family)</fullName>
    </submittedName>
</protein>
<organism evidence="1 2">
    <name type="scientific">Caldisalinibacter kiritimatiensis</name>
    <dbReference type="NCBI Taxonomy" id="1304284"/>
    <lineage>
        <taxon>Bacteria</taxon>
        <taxon>Bacillati</taxon>
        <taxon>Bacillota</taxon>
        <taxon>Tissierellia</taxon>
        <taxon>Tissierellales</taxon>
        <taxon>Thermohalobacteraceae</taxon>
        <taxon>Caldisalinibacter</taxon>
    </lineage>
</organism>
<dbReference type="GO" id="GO:0004534">
    <property type="term" value="F:5'-3' RNA exonuclease activity"/>
    <property type="evidence" value="ECO:0007669"/>
    <property type="project" value="TreeGrafter"/>
</dbReference>
<dbReference type="Gene3D" id="3.20.20.140">
    <property type="entry name" value="Metal-dependent hydrolases"/>
    <property type="match status" value="1"/>
</dbReference>
<dbReference type="AlphaFoldDB" id="R1CEN8"/>
<dbReference type="PANTHER" id="PTHR42924:SF3">
    <property type="entry name" value="POLYMERASE_HISTIDINOL PHOSPHATASE N-TERMINAL DOMAIN-CONTAINING PROTEIN"/>
    <property type="match status" value="1"/>
</dbReference>
<dbReference type="STRING" id="1304284.L21TH_1179"/>
<gene>
    <name evidence="1" type="ORF">L21TH_1179</name>
</gene>
<dbReference type="PATRIC" id="fig|1304284.3.peg.1152"/>
<dbReference type="Proteomes" id="UP000013378">
    <property type="component" value="Unassembled WGS sequence"/>
</dbReference>
<name>R1CEN8_9FIRM</name>
<evidence type="ECO:0000313" key="2">
    <source>
        <dbReference type="Proteomes" id="UP000013378"/>
    </source>
</evidence>
<dbReference type="SUPFAM" id="SSF89550">
    <property type="entry name" value="PHP domain-like"/>
    <property type="match status" value="1"/>
</dbReference>
<dbReference type="GO" id="GO:0035312">
    <property type="term" value="F:5'-3' DNA exonuclease activity"/>
    <property type="evidence" value="ECO:0007669"/>
    <property type="project" value="TreeGrafter"/>
</dbReference>
<dbReference type="InterPro" id="IPR052018">
    <property type="entry name" value="PHP_domain"/>
</dbReference>
<dbReference type="EMBL" id="ARZA01000124">
    <property type="protein sequence ID" value="EOD00770.1"/>
    <property type="molecule type" value="Genomic_DNA"/>
</dbReference>
<accession>R1CEN8</accession>
<evidence type="ECO:0000313" key="1">
    <source>
        <dbReference type="EMBL" id="EOD00770.1"/>
    </source>
</evidence>
<dbReference type="PANTHER" id="PTHR42924">
    <property type="entry name" value="EXONUCLEASE"/>
    <property type="match status" value="1"/>
</dbReference>
<sequence>MKKASLHNKLYVVPGIELSCQINDEEVHLLGYFIDYKSQSLKEVTDKFKKTRKERAKKIVNKLNSLGINISFDEVKSIAYKGNIGRPHIAAALMKKGYIDNYEEAFEKYIGKNCFAYVEKYRLPVQEAIKIVHNIGGISVLAHPGLINNKNSVKDIIKAGIDGIEVYHSKHNNRHIKLYKEIALEHNLIITGGSDCHGHLIDNSPEIGNFGISYEEFIKIKKKVQE</sequence>
<comment type="caution">
    <text evidence="1">The sequence shown here is derived from an EMBL/GenBank/DDBJ whole genome shotgun (WGS) entry which is preliminary data.</text>
</comment>
<dbReference type="eggNOG" id="COG0613">
    <property type="taxonomic scope" value="Bacteria"/>
</dbReference>
<dbReference type="Gene3D" id="1.10.150.650">
    <property type="match status" value="1"/>
</dbReference>
<reference evidence="1 2" key="1">
    <citation type="journal article" date="2015" name="Geomicrobiol. J.">
        <title>Caldisalinibacter kiritimatiensis gen. nov., sp. nov., a moderately thermohalophilic thiosulfate-reducing bacterium from a hypersaline microbial mat.</title>
        <authorList>
            <person name="Ben Hania W."/>
            <person name="Joseph M."/>
            <person name="Fiebig A."/>
            <person name="Bunk B."/>
            <person name="Klenk H.-P."/>
            <person name="Fardeau M.-L."/>
            <person name="Spring S."/>
        </authorList>
    </citation>
    <scope>NUCLEOTIDE SEQUENCE [LARGE SCALE GENOMIC DNA]</scope>
    <source>
        <strain evidence="1 2">L21-TH-D2</strain>
    </source>
</reference>